<dbReference type="OrthoDB" id="10605722at2759"/>
<dbReference type="EMBL" id="RZGK01000013">
    <property type="protein sequence ID" value="KAF9694704.1"/>
    <property type="molecule type" value="Genomic_DNA"/>
</dbReference>
<evidence type="ECO:0000313" key="2">
    <source>
        <dbReference type="EMBL" id="KAF9694704.1"/>
    </source>
</evidence>
<proteinExistence type="predicted"/>
<comment type="caution">
    <text evidence="2">The sequence shown here is derived from an EMBL/GenBank/DDBJ whole genome shotgun (WGS) entry which is preliminary data.</text>
</comment>
<feature type="compositionally biased region" description="Basic residues" evidence="1">
    <location>
        <begin position="213"/>
        <end position="223"/>
    </location>
</feature>
<gene>
    <name evidence="2" type="ORF">EKO04_007658</name>
</gene>
<evidence type="ECO:0000313" key="3">
    <source>
        <dbReference type="Proteomes" id="UP000651452"/>
    </source>
</evidence>
<evidence type="ECO:0000256" key="1">
    <source>
        <dbReference type="SAM" id="MobiDB-lite"/>
    </source>
</evidence>
<sequence>MADELPPVTEPSPAGGQRQRVTLADVKSWLGQQYPNGSFAYPDSTKCIFSHETTILKKIPFNKSSCKVMLRLGMMKVLGVEVNVYVRLKGELGNDVEYIWNARYPVPRSRPLRSITFDPALSWLGHLFGDGFATENFRACICYLFLDAGHIQAIEAYDGFLEDFKRSLLRVSANAVTCKRTRASSRDQALTKPSTGGSSTEDESSSDSETEGRRKRKYPKRHLPLPAEVSNLQEHDRESMTALLNEPSTSLQQSVNLIDPKANSGTAVSRSVPPATLATEHTPLSAPQTGLRDDAMARIERRNAENTEDIAAMYSELLELREQVASHAQSNRRFARQKSEIKRLLGSESKYKKLSEELRVQVNQAELFLGEEQELRTKAEGKLEELLEGQANLMAKYKH</sequence>
<name>A0A8H7MFR6_9PLEO</name>
<feature type="region of interest" description="Disordered" evidence="1">
    <location>
        <begin position="182"/>
        <end position="236"/>
    </location>
</feature>
<dbReference type="AlphaFoldDB" id="A0A8H7MFR6"/>
<organism evidence="2 3">
    <name type="scientific">Ascochyta lentis</name>
    <dbReference type="NCBI Taxonomy" id="205686"/>
    <lineage>
        <taxon>Eukaryota</taxon>
        <taxon>Fungi</taxon>
        <taxon>Dikarya</taxon>
        <taxon>Ascomycota</taxon>
        <taxon>Pezizomycotina</taxon>
        <taxon>Dothideomycetes</taxon>
        <taxon>Pleosporomycetidae</taxon>
        <taxon>Pleosporales</taxon>
        <taxon>Pleosporineae</taxon>
        <taxon>Didymellaceae</taxon>
        <taxon>Ascochyta</taxon>
    </lineage>
</organism>
<reference evidence="2" key="1">
    <citation type="submission" date="2018-12" db="EMBL/GenBank/DDBJ databases">
        <authorList>
            <person name="Syme R.A."/>
            <person name="Farfan-Caceres L."/>
            <person name="Lichtenzveig J."/>
        </authorList>
    </citation>
    <scope>NUCLEOTIDE SEQUENCE</scope>
    <source>
        <strain evidence="2">Al4</strain>
    </source>
</reference>
<dbReference type="Proteomes" id="UP000651452">
    <property type="component" value="Unassembled WGS sequence"/>
</dbReference>
<reference evidence="2" key="2">
    <citation type="submission" date="2020-09" db="EMBL/GenBank/DDBJ databases">
        <title>Reference genome assembly for Australian Ascochyta lentis isolate Al4.</title>
        <authorList>
            <person name="Lee R.C."/>
            <person name="Farfan-Caceres L.M."/>
            <person name="Debler J.W."/>
            <person name="Williams A.H."/>
            <person name="Henares B.M."/>
        </authorList>
    </citation>
    <scope>NUCLEOTIDE SEQUENCE</scope>
    <source>
        <strain evidence="2">Al4</strain>
    </source>
</reference>
<accession>A0A8H7MFR6</accession>
<feature type="compositionally biased region" description="Acidic residues" evidence="1">
    <location>
        <begin position="200"/>
        <end position="209"/>
    </location>
</feature>
<keyword evidence="3" id="KW-1185">Reference proteome</keyword>
<protein>
    <submittedName>
        <fullName evidence="2">Uncharacterized protein</fullName>
    </submittedName>
</protein>